<protein>
    <submittedName>
        <fullName evidence="2">Unannotated protein</fullName>
    </submittedName>
</protein>
<dbReference type="AlphaFoldDB" id="A0A6J6C3A5"/>
<evidence type="ECO:0000313" key="2">
    <source>
        <dbReference type="EMBL" id="CAB4544738.1"/>
    </source>
</evidence>
<dbReference type="EMBL" id="CAEZSO010000111">
    <property type="protein sequence ID" value="CAB4544738.1"/>
    <property type="molecule type" value="Genomic_DNA"/>
</dbReference>
<accession>A0A6J6C3A5</accession>
<reference evidence="2" key="1">
    <citation type="submission" date="2020-05" db="EMBL/GenBank/DDBJ databases">
        <authorList>
            <person name="Chiriac C."/>
            <person name="Salcher M."/>
            <person name="Ghai R."/>
            <person name="Kavagutti S V."/>
        </authorList>
    </citation>
    <scope>NUCLEOTIDE SEQUENCE</scope>
</reference>
<name>A0A6J6C3A5_9ZZZZ</name>
<gene>
    <name evidence="2" type="ORF">UFOPK1446_00628</name>
</gene>
<proteinExistence type="predicted"/>
<sequence>MGLFGRRKPRTVEGSMDRAADRNDRAHLEQFINAQEGVEAFIEPRTTVTQTSILLVARSGQWTRRRVPDEATAFDWAKKLGVPCYDANLVGYPQRMRDWDALKAAERKRQLGGS</sequence>
<organism evidence="2">
    <name type="scientific">freshwater metagenome</name>
    <dbReference type="NCBI Taxonomy" id="449393"/>
    <lineage>
        <taxon>unclassified sequences</taxon>
        <taxon>metagenomes</taxon>
        <taxon>ecological metagenomes</taxon>
    </lineage>
</organism>
<evidence type="ECO:0000256" key="1">
    <source>
        <dbReference type="SAM" id="MobiDB-lite"/>
    </source>
</evidence>
<feature type="region of interest" description="Disordered" evidence="1">
    <location>
        <begin position="1"/>
        <end position="20"/>
    </location>
</feature>